<reference evidence="2" key="1">
    <citation type="submission" date="2022-06" db="EMBL/GenBank/DDBJ databases">
        <title>Genomic Encyclopedia of Archaeal and Bacterial Type Strains, Phase II (KMG-II): from individual species to whole genera.</title>
        <authorList>
            <person name="Goeker M."/>
        </authorList>
    </citation>
    <scope>NUCLEOTIDE SEQUENCE</scope>
    <source>
        <strain evidence="2">DSM 43935</strain>
    </source>
</reference>
<evidence type="ECO:0000313" key="3">
    <source>
        <dbReference type="Proteomes" id="UP001206128"/>
    </source>
</evidence>
<accession>A0AAE3KEZ5</accession>
<organism evidence="2 3">
    <name type="scientific">Goodfellowiella coeruleoviolacea</name>
    <dbReference type="NCBI Taxonomy" id="334858"/>
    <lineage>
        <taxon>Bacteria</taxon>
        <taxon>Bacillati</taxon>
        <taxon>Actinomycetota</taxon>
        <taxon>Actinomycetes</taxon>
        <taxon>Pseudonocardiales</taxon>
        <taxon>Pseudonocardiaceae</taxon>
        <taxon>Goodfellowiella</taxon>
    </lineage>
</organism>
<gene>
    <name evidence="2" type="ORF">LX83_001247</name>
</gene>
<dbReference type="AlphaFoldDB" id="A0AAE3KEZ5"/>
<evidence type="ECO:0000313" key="2">
    <source>
        <dbReference type="EMBL" id="MCP2164407.1"/>
    </source>
</evidence>
<keyword evidence="3" id="KW-1185">Reference proteome</keyword>
<sequence length="90" mass="9346">MSDSKKALVLHLAGVANPVLVALAESAAEDLPGKLEQWVRSGEVRAIPTEDGGSFVVNFGQVATAHVEDAAPHGHLYGKPSRRPAGLAAH</sequence>
<protein>
    <submittedName>
        <fullName evidence="2">Uncharacterized protein</fullName>
    </submittedName>
</protein>
<feature type="region of interest" description="Disordered" evidence="1">
    <location>
        <begin position="70"/>
        <end position="90"/>
    </location>
</feature>
<evidence type="ECO:0000256" key="1">
    <source>
        <dbReference type="SAM" id="MobiDB-lite"/>
    </source>
</evidence>
<dbReference type="Proteomes" id="UP001206128">
    <property type="component" value="Unassembled WGS sequence"/>
</dbReference>
<proteinExistence type="predicted"/>
<name>A0AAE3KEZ5_9PSEU</name>
<dbReference type="RefSeq" id="WP_253768047.1">
    <property type="nucleotide sequence ID" value="NZ_JAMTCK010000003.1"/>
</dbReference>
<dbReference type="EMBL" id="JAMTCK010000003">
    <property type="protein sequence ID" value="MCP2164407.1"/>
    <property type="molecule type" value="Genomic_DNA"/>
</dbReference>
<comment type="caution">
    <text evidence="2">The sequence shown here is derived from an EMBL/GenBank/DDBJ whole genome shotgun (WGS) entry which is preliminary data.</text>
</comment>